<dbReference type="GO" id="GO:0007165">
    <property type="term" value="P:signal transduction"/>
    <property type="evidence" value="ECO:0007669"/>
    <property type="project" value="UniProtKB-KW"/>
</dbReference>
<dbReference type="PROSITE" id="PS50885">
    <property type="entry name" value="HAMP"/>
    <property type="match status" value="1"/>
</dbReference>
<keyword evidence="5 10" id="KW-1133">Transmembrane helix</keyword>
<feature type="domain" description="T-SNARE coiled-coil homology" evidence="12">
    <location>
        <begin position="439"/>
        <end position="501"/>
    </location>
</feature>
<feature type="transmembrane region" description="Helical" evidence="10">
    <location>
        <begin position="24"/>
        <end position="43"/>
    </location>
</feature>
<proteinExistence type="inferred from homology"/>
<keyword evidence="3" id="KW-0997">Cell inner membrane</keyword>
<comment type="subcellular location">
    <subcellularLocation>
        <location evidence="1">Cell inner membrane</location>
        <topology evidence="1">Multi-pass membrane protein</topology>
    </subcellularLocation>
</comment>
<keyword evidence="2" id="KW-0145">Chemotaxis</keyword>
<dbReference type="InterPro" id="IPR000727">
    <property type="entry name" value="T_SNARE_dom"/>
</dbReference>
<dbReference type="Pfam" id="PF00672">
    <property type="entry name" value="HAMP"/>
    <property type="match status" value="1"/>
</dbReference>
<evidence type="ECO:0000256" key="7">
    <source>
        <dbReference type="ARBA" id="ARBA00023224"/>
    </source>
</evidence>
<dbReference type="EMBL" id="AP014862">
    <property type="protein sequence ID" value="BAU72012.1"/>
    <property type="molecule type" value="Genomic_DNA"/>
</dbReference>
<sequence length="524" mass="56354">MSATSLFDSLLRSVGLRTLNQQFLFSYALMFLLAVTASVALYLSMSVSPETINVAGAQRMLSQKMTKEALLLRQGAIPRATLDATIAQFDQAHRDLLQGNPARNISALQEPAIARQMRQVGQLWAAFRPQLERGEGDLATLESASLNLLREMNKAVGLMAAHAENSQRRQMWLAFACVIGILLLVVLGRQFGLRPLIHRLGELEGALTRVGQGDFTQPLVGQRQDNEIGRIVAGYNLMREQVRGLLGQVKETGGHTRQHVDTVVTAAQAASDGVRLQHENLDQVATAMNEMSATVAEVARHAAHAAESARNADGCAKAGQQAVQRSSLLIGALSTQMAASAGQMNALRDETEGVGKVLEVITGIAEQTNLLALNAAIEAARAGEAGRGFAVVADEVRTLASRTQQSTGEIQAMIQRLQDGAQQAVSALQDSNRLVSENLSHIEQASEVLGSIVVAVDSISAMNTQIATAAEEQSQVAQDIDQRVTEISSLAERSRDDAHSVMQASQRIQGEVQELNGHLDHFRT</sequence>
<dbReference type="PROSITE" id="PS50111">
    <property type="entry name" value="CHEMOTAXIS_TRANSDUC_2"/>
    <property type="match status" value="1"/>
</dbReference>
<dbReference type="RefSeq" id="WP_003455521.1">
    <property type="nucleotide sequence ID" value="NZ_AJMR01000224.1"/>
</dbReference>
<dbReference type="Pfam" id="PF00015">
    <property type="entry name" value="MCPsignal"/>
    <property type="match status" value="1"/>
</dbReference>
<keyword evidence="15" id="KW-1185">Reference proteome</keyword>
<dbReference type="Proteomes" id="UP000218554">
    <property type="component" value="Chromosome"/>
</dbReference>
<evidence type="ECO:0000256" key="2">
    <source>
        <dbReference type="ARBA" id="ARBA00022500"/>
    </source>
</evidence>
<dbReference type="GO" id="GO:0005886">
    <property type="term" value="C:plasma membrane"/>
    <property type="evidence" value="ECO:0007669"/>
    <property type="project" value="UniProtKB-SubCell"/>
</dbReference>
<keyword evidence="6 10" id="KW-0472">Membrane</keyword>
<dbReference type="GO" id="GO:0006935">
    <property type="term" value="P:chemotaxis"/>
    <property type="evidence" value="ECO:0007669"/>
    <property type="project" value="UniProtKB-KW"/>
</dbReference>
<dbReference type="SUPFAM" id="SSF58104">
    <property type="entry name" value="Methyl-accepting chemotaxis protein (MCP) signaling domain"/>
    <property type="match status" value="1"/>
</dbReference>
<evidence type="ECO:0000259" key="13">
    <source>
        <dbReference type="PROSITE" id="PS50885"/>
    </source>
</evidence>
<evidence type="ECO:0000313" key="14">
    <source>
        <dbReference type="EMBL" id="BAU72012.1"/>
    </source>
</evidence>
<reference evidence="14 15" key="2">
    <citation type="journal article" date="2017" name="Int. J. Syst. Evol. Microbiol.">
        <title>Pseudomonas furukawaii sp. nov., a polychlorinated biphenyl-degrading bacterium isolated from biphenyl-contaminated soil in Japan.</title>
        <authorList>
            <person name="Kimura N."/>
            <person name="Watanabe T."/>
            <person name="Suenaga H."/>
            <person name="Fujihara H."/>
            <person name="Futagami T."/>
            <person name="Goto M."/>
            <person name="Hanada S."/>
            <person name="Hirose J."/>
        </authorList>
    </citation>
    <scope>NUCLEOTIDE SEQUENCE [LARGE SCALE GENOMIC DNA]</scope>
    <source>
        <strain evidence="15">DSM 10086 / NBRC 110670 / KF707</strain>
    </source>
</reference>
<protein>
    <submittedName>
        <fullName evidence="14">Methyl-accepting chemotaxis protein</fullName>
    </submittedName>
</protein>
<evidence type="ECO:0000256" key="9">
    <source>
        <dbReference type="PROSITE-ProRule" id="PRU00284"/>
    </source>
</evidence>
<feature type="domain" description="HAMP" evidence="13">
    <location>
        <begin position="194"/>
        <end position="247"/>
    </location>
</feature>
<evidence type="ECO:0000313" key="15">
    <source>
        <dbReference type="Proteomes" id="UP000218554"/>
    </source>
</evidence>
<organism evidence="14 15">
    <name type="scientific">Metapseudomonas furukawaii</name>
    <name type="common">Pseudomonas furukawaii</name>
    <dbReference type="NCBI Taxonomy" id="1149133"/>
    <lineage>
        <taxon>Bacteria</taxon>
        <taxon>Pseudomonadati</taxon>
        <taxon>Pseudomonadota</taxon>
        <taxon>Gammaproteobacteria</taxon>
        <taxon>Pseudomonadales</taxon>
        <taxon>Pseudomonadaceae</taxon>
        <taxon>Metapseudomonas</taxon>
    </lineage>
</organism>
<keyword evidence="3" id="KW-1003">Cell membrane</keyword>
<evidence type="ECO:0000256" key="1">
    <source>
        <dbReference type="ARBA" id="ARBA00004429"/>
    </source>
</evidence>
<keyword evidence="4 10" id="KW-0812">Transmembrane</keyword>
<feature type="domain" description="Methyl-accepting transducer" evidence="11">
    <location>
        <begin position="252"/>
        <end position="488"/>
    </location>
</feature>
<gene>
    <name evidence="14" type="ORF">KF707C_3240</name>
</gene>
<dbReference type="InterPro" id="IPR029095">
    <property type="entry name" value="NarX-like_N"/>
</dbReference>
<evidence type="ECO:0000256" key="4">
    <source>
        <dbReference type="ARBA" id="ARBA00022692"/>
    </source>
</evidence>
<evidence type="ECO:0000256" key="10">
    <source>
        <dbReference type="SAM" id="Phobius"/>
    </source>
</evidence>
<dbReference type="SMART" id="SM00304">
    <property type="entry name" value="HAMP"/>
    <property type="match status" value="1"/>
</dbReference>
<dbReference type="PANTHER" id="PTHR32089">
    <property type="entry name" value="METHYL-ACCEPTING CHEMOTAXIS PROTEIN MCPB"/>
    <property type="match status" value="1"/>
</dbReference>
<dbReference type="InterPro" id="IPR003660">
    <property type="entry name" value="HAMP_dom"/>
</dbReference>
<accession>A0AAD1FDI2</accession>
<dbReference type="SMART" id="SM00283">
    <property type="entry name" value="MA"/>
    <property type="match status" value="1"/>
</dbReference>
<dbReference type="InterPro" id="IPR004089">
    <property type="entry name" value="MCPsignal_dom"/>
</dbReference>
<dbReference type="Gene3D" id="1.10.287.950">
    <property type="entry name" value="Methyl-accepting chemotaxis protein"/>
    <property type="match status" value="1"/>
</dbReference>
<dbReference type="FunFam" id="1.10.287.950:FF:000001">
    <property type="entry name" value="Methyl-accepting chemotaxis sensory transducer"/>
    <property type="match status" value="1"/>
</dbReference>
<evidence type="ECO:0000256" key="5">
    <source>
        <dbReference type="ARBA" id="ARBA00022989"/>
    </source>
</evidence>
<dbReference type="CDD" id="cd11386">
    <property type="entry name" value="MCP_signal"/>
    <property type="match status" value="1"/>
</dbReference>
<reference evidence="15" key="1">
    <citation type="submission" date="2015-05" db="EMBL/GenBank/DDBJ databases">
        <title>Draft genome sequencing of a biphenyl-degrading bacterium, Pseudomonas balearica KF707 (=NBRC110670).</title>
        <authorList>
            <person name="Kimura N."/>
            <person name="Hirose J."/>
            <person name="Watanabe T."/>
            <person name="Suenaga H."/>
            <person name="Fujihara H."/>
            <person name="Noguchi M."/>
            <person name="Hashimoto M."/>
            <person name="Shimodaira J."/>
            <person name="Tsuchikane K."/>
            <person name="Hosoyama A."/>
            <person name="Yamazoe A."/>
            <person name="Fujita N."/>
            <person name="Furukawa K."/>
        </authorList>
    </citation>
    <scope>NUCLEOTIDE SEQUENCE [LARGE SCALE GENOMIC DNA]</scope>
    <source>
        <strain evidence="15">DSM 10086 / NBRC 110670 / KF707</strain>
    </source>
</reference>
<evidence type="ECO:0000256" key="8">
    <source>
        <dbReference type="ARBA" id="ARBA00029447"/>
    </source>
</evidence>
<dbReference type="KEGG" id="pfuw:KF707C_3240"/>
<dbReference type="PROSITE" id="PS50192">
    <property type="entry name" value="T_SNARE"/>
    <property type="match status" value="1"/>
</dbReference>
<evidence type="ECO:0000256" key="6">
    <source>
        <dbReference type="ARBA" id="ARBA00023136"/>
    </source>
</evidence>
<evidence type="ECO:0000259" key="11">
    <source>
        <dbReference type="PROSITE" id="PS50111"/>
    </source>
</evidence>
<dbReference type="PANTHER" id="PTHR32089:SF119">
    <property type="entry name" value="METHYL-ACCEPTING CHEMOTAXIS PROTEIN CTPL"/>
    <property type="match status" value="1"/>
</dbReference>
<feature type="transmembrane region" description="Helical" evidence="10">
    <location>
        <begin position="172"/>
        <end position="191"/>
    </location>
</feature>
<evidence type="ECO:0000259" key="12">
    <source>
        <dbReference type="PROSITE" id="PS50192"/>
    </source>
</evidence>
<comment type="similarity">
    <text evidence="8">Belongs to the methyl-accepting chemotaxis (MCP) protein family.</text>
</comment>
<dbReference type="AlphaFoldDB" id="A0AAD1FDI2"/>
<keyword evidence="7 9" id="KW-0807">Transducer</keyword>
<dbReference type="Pfam" id="PF13675">
    <property type="entry name" value="PilJ"/>
    <property type="match status" value="1"/>
</dbReference>
<name>A0AAD1FDI2_METFU</name>
<dbReference type="CDD" id="cd06225">
    <property type="entry name" value="HAMP"/>
    <property type="match status" value="1"/>
</dbReference>
<evidence type="ECO:0000256" key="3">
    <source>
        <dbReference type="ARBA" id="ARBA00022519"/>
    </source>
</evidence>